<dbReference type="PANTHER" id="PTHR24321:SF14">
    <property type="entry name" value="SHORT-CHAIN TYPE DEHYDROGENASE_REDUCTASE BLR2146-RELATED"/>
    <property type="match status" value="1"/>
</dbReference>
<dbReference type="RefSeq" id="WP_304534015.1">
    <property type="nucleotide sequence ID" value="NZ_JAUQOM010000001.1"/>
</dbReference>
<dbReference type="SUPFAM" id="SSF51735">
    <property type="entry name" value="NAD(P)-binding Rossmann-fold domains"/>
    <property type="match status" value="1"/>
</dbReference>
<dbReference type="EMBL" id="JAUQOM010000001">
    <property type="protein sequence ID" value="MDO7833460.1"/>
    <property type="molecule type" value="Genomic_DNA"/>
</dbReference>
<dbReference type="Pfam" id="PF13561">
    <property type="entry name" value="adh_short_C2"/>
    <property type="match status" value="1"/>
</dbReference>
<dbReference type="PRINTS" id="PR00080">
    <property type="entry name" value="SDRFAMILY"/>
</dbReference>
<reference evidence="3" key="1">
    <citation type="submission" date="2023-07" db="EMBL/GenBank/DDBJ databases">
        <title>Bacterial whole genome sequence for Sphingobium sp. HBC34.</title>
        <authorList>
            <person name="Le V."/>
            <person name="Ko S.-R."/>
            <person name="Ahn C.-Y."/>
            <person name="Oh H.-M."/>
        </authorList>
    </citation>
    <scope>NUCLEOTIDE SEQUENCE</scope>
    <source>
        <strain evidence="3">HBC34</strain>
    </source>
</reference>
<sequence length="276" mass="28779">MSAQHGELAGKVAIVTGAGLPGNIGSETAEVLAREGASVVLTDVAGDALVETTRALADKGYRVASCVTDISSEDAVKALIAFTVETFGRLDVIDNNAARTSADQDLLVCDMDVDWWDKTFAVNTRGTMLMCKHAIPVMIHGGGGSIINISSGTVVGGNFFSTAYASSKGAVETLTRYIATQYGPQKIRCNAVSPGPVLTSSLKQGLPDDLREIFRRHTLTGDYAKPSEIGEVVSFLASDRASFVTGQVLQVDGGIAAHLSTSVEIAELMAGGVVPQ</sequence>
<evidence type="ECO:0000313" key="4">
    <source>
        <dbReference type="Proteomes" id="UP001176471"/>
    </source>
</evidence>
<comment type="similarity">
    <text evidence="1">Belongs to the short-chain dehydrogenases/reductases (SDR) family.</text>
</comment>
<keyword evidence="4" id="KW-1185">Reference proteome</keyword>
<comment type="caution">
    <text evidence="3">The sequence shown here is derived from an EMBL/GenBank/DDBJ whole genome shotgun (WGS) entry which is preliminary data.</text>
</comment>
<keyword evidence="2 3" id="KW-0560">Oxidoreductase</keyword>
<accession>A0ABT8ZFZ8</accession>
<dbReference type="GO" id="GO:0016491">
    <property type="term" value="F:oxidoreductase activity"/>
    <property type="evidence" value="ECO:0007669"/>
    <property type="project" value="UniProtKB-KW"/>
</dbReference>
<proteinExistence type="inferred from homology"/>
<dbReference type="PRINTS" id="PR00081">
    <property type="entry name" value="GDHRDH"/>
</dbReference>
<dbReference type="Gene3D" id="3.40.50.720">
    <property type="entry name" value="NAD(P)-binding Rossmann-like Domain"/>
    <property type="match status" value="1"/>
</dbReference>
<organism evidence="3 4">
    <name type="scientific">Sphingobium cyanobacteriorum</name>
    <dbReference type="NCBI Taxonomy" id="3063954"/>
    <lineage>
        <taxon>Bacteria</taxon>
        <taxon>Pseudomonadati</taxon>
        <taxon>Pseudomonadota</taxon>
        <taxon>Alphaproteobacteria</taxon>
        <taxon>Sphingomonadales</taxon>
        <taxon>Sphingomonadaceae</taxon>
        <taxon>Sphingobium</taxon>
    </lineage>
</organism>
<evidence type="ECO:0000256" key="2">
    <source>
        <dbReference type="ARBA" id="ARBA00023002"/>
    </source>
</evidence>
<dbReference type="CDD" id="cd05233">
    <property type="entry name" value="SDR_c"/>
    <property type="match status" value="1"/>
</dbReference>
<dbReference type="InterPro" id="IPR002347">
    <property type="entry name" value="SDR_fam"/>
</dbReference>
<name>A0ABT8ZFZ8_9SPHN</name>
<dbReference type="InterPro" id="IPR036291">
    <property type="entry name" value="NAD(P)-bd_dom_sf"/>
</dbReference>
<dbReference type="Proteomes" id="UP001176471">
    <property type="component" value="Unassembled WGS sequence"/>
</dbReference>
<dbReference type="EC" id="1.1.-.-" evidence="3"/>
<evidence type="ECO:0000313" key="3">
    <source>
        <dbReference type="EMBL" id="MDO7833460.1"/>
    </source>
</evidence>
<evidence type="ECO:0000256" key="1">
    <source>
        <dbReference type="ARBA" id="ARBA00006484"/>
    </source>
</evidence>
<gene>
    <name evidence="3" type="ORF">Q4610_00205</name>
</gene>
<dbReference type="PANTHER" id="PTHR24321">
    <property type="entry name" value="DEHYDROGENASES, SHORT CHAIN"/>
    <property type="match status" value="1"/>
</dbReference>
<protein>
    <submittedName>
        <fullName evidence="3">SDR family oxidoreductase</fullName>
        <ecNumber evidence="3">1.1.-.-</ecNumber>
    </submittedName>
</protein>